<evidence type="ECO:0000313" key="8">
    <source>
        <dbReference type="EnsemblMetazoa" id="CLYHEMP006000.1"/>
    </source>
</evidence>
<feature type="compositionally biased region" description="Acidic residues" evidence="5">
    <location>
        <begin position="685"/>
        <end position="710"/>
    </location>
</feature>
<dbReference type="GO" id="GO:0003677">
    <property type="term" value="F:DNA binding"/>
    <property type="evidence" value="ECO:0007669"/>
    <property type="project" value="TreeGrafter"/>
</dbReference>
<dbReference type="Proteomes" id="UP000594262">
    <property type="component" value="Unplaced"/>
</dbReference>
<evidence type="ECO:0000256" key="4">
    <source>
        <dbReference type="ARBA" id="ARBA00023306"/>
    </source>
</evidence>
<feature type="region of interest" description="Disordered" evidence="5">
    <location>
        <begin position="685"/>
        <end position="715"/>
    </location>
</feature>
<feature type="compositionally biased region" description="Polar residues" evidence="5">
    <location>
        <begin position="1167"/>
        <end position="1186"/>
    </location>
</feature>
<dbReference type="OrthoDB" id="310853at2759"/>
<evidence type="ECO:0000313" key="9">
    <source>
        <dbReference type="Proteomes" id="UP000594262"/>
    </source>
</evidence>
<feature type="compositionally biased region" description="Basic residues" evidence="5">
    <location>
        <begin position="547"/>
        <end position="562"/>
    </location>
</feature>
<dbReference type="Pfam" id="PF04821">
    <property type="entry name" value="TIMELESS"/>
    <property type="match status" value="1"/>
</dbReference>
<name>A0A7M5V4K6_9CNID</name>
<dbReference type="InterPro" id="IPR006906">
    <property type="entry name" value="Timeless_N"/>
</dbReference>
<keyword evidence="3" id="KW-0539">Nucleus</keyword>
<dbReference type="PANTHER" id="PTHR22940:SF4">
    <property type="entry name" value="PROTEIN TIMELESS HOMOLOG"/>
    <property type="match status" value="1"/>
</dbReference>
<feature type="compositionally biased region" description="Basic and acidic residues" evidence="5">
    <location>
        <begin position="1317"/>
        <end position="1326"/>
    </location>
</feature>
<dbReference type="InterPro" id="IPR007725">
    <property type="entry name" value="TIMELESS_C"/>
</dbReference>
<comment type="similarity">
    <text evidence="2">Belongs to the timeless family.</text>
</comment>
<feature type="compositionally biased region" description="Basic residues" evidence="5">
    <location>
        <begin position="972"/>
        <end position="983"/>
    </location>
</feature>
<dbReference type="GO" id="GO:0048511">
    <property type="term" value="P:rhythmic process"/>
    <property type="evidence" value="ECO:0007669"/>
    <property type="project" value="UniProtKB-KW"/>
</dbReference>
<keyword evidence="4" id="KW-0131">Cell cycle</keyword>
<evidence type="ECO:0000256" key="2">
    <source>
        <dbReference type="ARBA" id="ARBA00008174"/>
    </source>
</evidence>
<feature type="region of interest" description="Disordered" evidence="5">
    <location>
        <begin position="547"/>
        <end position="574"/>
    </location>
</feature>
<dbReference type="GO" id="GO:0031298">
    <property type="term" value="C:replication fork protection complex"/>
    <property type="evidence" value="ECO:0007669"/>
    <property type="project" value="TreeGrafter"/>
</dbReference>
<feature type="domain" description="Timeless C-terminal" evidence="7">
    <location>
        <begin position="1069"/>
        <end position="1157"/>
    </location>
</feature>
<feature type="domain" description="Timeless N-terminal" evidence="6">
    <location>
        <begin position="31"/>
        <end position="302"/>
    </location>
</feature>
<feature type="compositionally biased region" description="Low complexity" evidence="5">
    <location>
        <begin position="1023"/>
        <end position="1038"/>
    </location>
</feature>
<evidence type="ECO:0000256" key="3">
    <source>
        <dbReference type="ARBA" id="ARBA00023242"/>
    </source>
</evidence>
<feature type="compositionally biased region" description="Basic and acidic residues" evidence="5">
    <location>
        <begin position="1259"/>
        <end position="1269"/>
    </location>
</feature>
<sequence length="1426" mass="164737">MFTFLQNTTMEMNTELVCVMASLGYHDDTDYFLGEDCLPSLKDLIRFLKHEDESCNIRRQMGHSQLIQKDLLPMFMFHAENAELIDIVVRLLVNLTSPADICFNKNQSELAEESAPTKMSNTYSAKQMEVVGHLQGYKEAFVNEKAMSAIAAQIGKVLQMEMEDRGEDEYLLFERLLLLLRNILHVPASPEDEKRTDDDASLHDQILWSMHLNGIDDLLVYICSSPEESRWAMHSIEIVHLMLREQNPEKLAQTSEIRSESEKLEDTRELMKAKEKEQAIKKTSTKKVSNTRHSRFGGSFWVSNMKGIGHKNTLVHHQHVSDANDISFDHKKYRAKVPVRKREAKDNIVERRSTLTIRLLLKEFCKKFLEDCYNPLMRQVKENITSKRSQENDETFYMWALRFFMAFNRVHSFKVEYVSETLNMNIFYQTLKQINHYYDNFFMHKRGGWEPWQRRLHYGIQAYKELLTYIAHMDTSHDTILKDASSIIKNNVFYHEEYRSIFLVLIRHYDAHKQSKKYLADLIDTFHVFLKMLERFCSNKGAIIIKTKRKKQKARKKKRPTNRRAPPQLTNEQLDELWEDDVAPNLSSILQGNEELPSDIAPPFDPASDRPDDEQRLATMVRIQDCLRTSKHGKAVVLLRASREFWPDDAVFGSNDISREDEFMLLRSLLFQELDRPEYMNEMAAEDNEEEEAGGEDEEEDDPGEEEEVEENRVESVEREFNMKAFLSSLASPQILIPYAYLLKNFEKNTSSTNHAIIKMMHRVAVELKFPEMFFQLSIFITFKELLDVECSEYKELCKFAKYITGKFVAAASERPKIFVEALFWKGTGDCYQISEREDQMPNQSAKYREKWTFEDEEELKSLYEQYRDSDDVVGDILKSIVDKDRTRRQISNKLVRMRLVDSAKDLPRPKKAKARDWSEEQTEELHRLFEEFKETDNILNNIMVAITSGKSKQAVVAQLIATGKISDRTQLKKKKEKKRRRRRNEEFKELVDGEDGENDSGSSSDEENEEGNLENFLESQRSSNANATNSNSPANNSDDSDNDDQADITLDDSVVDDLPPNASVSDLTRKVKEIGFSQQIIWLQTRLTREAEAREEDPQDEWYATPLLTMTDEDERAMKNRLFRRLLRKIGVKPPADFNVATWWTIPPSLTPAYLRKMISQIESTVSSTSIAPRESNTQNESVTDLTPDEPSTSVSASASASASGKESQYQNTVNPTENESEISTATTTNKKKKKKSRVMIESDSEDDSEDGGLVVDELYKSPMKETKQSTNQSMDKDAENSDAEPKRRISMMDSDDDIENSDKTPLEESQVSKNADQKDVEHFNGENVISKPGTKRRSVMLNSDSEDDEKENQPKRSRVEESEKPPNIIDEDLPIKSKPSTLPPTEEVLNTMESEFDHEQSALNFSLHLSEGEDEIEEEATVGR</sequence>
<evidence type="ECO:0000256" key="1">
    <source>
        <dbReference type="ARBA" id="ARBA00004123"/>
    </source>
</evidence>
<evidence type="ECO:0000259" key="6">
    <source>
        <dbReference type="Pfam" id="PF04821"/>
    </source>
</evidence>
<dbReference type="GO" id="GO:0006281">
    <property type="term" value="P:DNA repair"/>
    <property type="evidence" value="ECO:0007669"/>
    <property type="project" value="TreeGrafter"/>
</dbReference>
<feature type="compositionally biased region" description="Basic and acidic residues" evidence="5">
    <location>
        <begin position="1353"/>
        <end position="1366"/>
    </location>
</feature>
<accession>A0A7M5V4K6</accession>
<dbReference type="InterPro" id="IPR044998">
    <property type="entry name" value="Timeless"/>
</dbReference>
<protein>
    <recommendedName>
        <fullName evidence="10">Timeless</fullName>
    </recommendedName>
</protein>
<dbReference type="GO" id="GO:0043111">
    <property type="term" value="P:replication fork arrest"/>
    <property type="evidence" value="ECO:0007669"/>
    <property type="project" value="TreeGrafter"/>
</dbReference>
<dbReference type="PANTHER" id="PTHR22940">
    <property type="entry name" value="TIMEOUT/TIMELESS-2"/>
    <property type="match status" value="1"/>
</dbReference>
<dbReference type="Pfam" id="PF26019">
    <property type="entry name" value="HTH_TIMELESS"/>
    <property type="match status" value="2"/>
</dbReference>
<comment type="subcellular location">
    <subcellularLocation>
        <location evidence="1">Nucleus</location>
    </subcellularLocation>
</comment>
<feature type="region of interest" description="Disordered" evidence="5">
    <location>
        <begin position="971"/>
        <end position="1064"/>
    </location>
</feature>
<feature type="compositionally biased region" description="Polar residues" evidence="5">
    <location>
        <begin position="1206"/>
        <end position="1230"/>
    </location>
</feature>
<feature type="compositionally biased region" description="Acidic residues" evidence="5">
    <location>
        <begin position="1039"/>
        <end position="1056"/>
    </location>
</feature>
<organism evidence="8 9">
    <name type="scientific">Clytia hemisphaerica</name>
    <dbReference type="NCBI Taxonomy" id="252671"/>
    <lineage>
        <taxon>Eukaryota</taxon>
        <taxon>Metazoa</taxon>
        <taxon>Cnidaria</taxon>
        <taxon>Hydrozoa</taxon>
        <taxon>Hydroidolina</taxon>
        <taxon>Leptothecata</taxon>
        <taxon>Obeliida</taxon>
        <taxon>Clytiidae</taxon>
        <taxon>Clytia</taxon>
    </lineage>
</organism>
<proteinExistence type="inferred from homology"/>
<feature type="compositionally biased region" description="Low complexity" evidence="5">
    <location>
        <begin position="1193"/>
        <end position="1205"/>
    </location>
</feature>
<reference evidence="8" key="1">
    <citation type="submission" date="2021-01" db="UniProtKB">
        <authorList>
            <consortium name="EnsemblMetazoa"/>
        </authorList>
    </citation>
    <scope>IDENTIFICATION</scope>
</reference>
<evidence type="ECO:0008006" key="10">
    <source>
        <dbReference type="Google" id="ProtNLM"/>
    </source>
</evidence>
<evidence type="ECO:0000259" key="7">
    <source>
        <dbReference type="Pfam" id="PF05029"/>
    </source>
</evidence>
<feature type="compositionally biased region" description="Acidic residues" evidence="5">
    <location>
        <begin position="993"/>
        <end position="1013"/>
    </location>
</feature>
<feature type="compositionally biased region" description="Basic and acidic residues" evidence="5">
    <location>
        <begin position="1276"/>
        <end position="1289"/>
    </location>
</feature>
<evidence type="ECO:0000256" key="5">
    <source>
        <dbReference type="SAM" id="MobiDB-lite"/>
    </source>
</evidence>
<feature type="region of interest" description="Disordered" evidence="5">
    <location>
        <begin position="1167"/>
        <end position="1387"/>
    </location>
</feature>
<keyword evidence="9" id="KW-1185">Reference proteome</keyword>
<dbReference type="Pfam" id="PF05029">
    <property type="entry name" value="TIMELESS_C"/>
    <property type="match status" value="1"/>
</dbReference>
<dbReference type="EnsemblMetazoa" id="CLYHEMT006000.1">
    <property type="protein sequence ID" value="CLYHEMP006000.1"/>
    <property type="gene ID" value="CLYHEMG006000"/>
</dbReference>
<dbReference type="GO" id="GO:0000076">
    <property type="term" value="P:DNA replication checkpoint signaling"/>
    <property type="evidence" value="ECO:0007669"/>
    <property type="project" value="TreeGrafter"/>
</dbReference>